<gene>
    <name evidence="7" type="ORF">M0651_09155</name>
</gene>
<evidence type="ECO:0000256" key="3">
    <source>
        <dbReference type="ARBA" id="ARBA00023082"/>
    </source>
</evidence>
<evidence type="ECO:0000313" key="8">
    <source>
        <dbReference type="Proteomes" id="UP001139534"/>
    </source>
</evidence>
<proteinExistence type="inferred from homology"/>
<dbReference type="SUPFAM" id="SSF88659">
    <property type="entry name" value="Sigma3 and sigma4 domains of RNA polymerase sigma factors"/>
    <property type="match status" value="1"/>
</dbReference>
<evidence type="ECO:0000256" key="2">
    <source>
        <dbReference type="ARBA" id="ARBA00023015"/>
    </source>
</evidence>
<dbReference type="PANTHER" id="PTHR43133:SF57">
    <property type="entry name" value="RNA POLYMERASE SIGMA-70 FACTOR"/>
    <property type="match status" value="1"/>
</dbReference>
<dbReference type="Pfam" id="PF08281">
    <property type="entry name" value="Sigma70_r4_2"/>
    <property type="match status" value="1"/>
</dbReference>
<dbReference type="NCBIfam" id="TIGR02937">
    <property type="entry name" value="sigma70-ECF"/>
    <property type="match status" value="1"/>
</dbReference>
<evidence type="ECO:0000256" key="4">
    <source>
        <dbReference type="ARBA" id="ARBA00023163"/>
    </source>
</evidence>
<dbReference type="GO" id="GO:0006352">
    <property type="term" value="P:DNA-templated transcription initiation"/>
    <property type="evidence" value="ECO:0007669"/>
    <property type="project" value="InterPro"/>
</dbReference>
<dbReference type="Gene3D" id="1.10.10.10">
    <property type="entry name" value="Winged helix-like DNA-binding domain superfamily/Winged helix DNA-binding domain"/>
    <property type="match status" value="1"/>
</dbReference>
<feature type="domain" description="RNA polymerase sigma factor 70 region 4 type 2" evidence="6">
    <location>
        <begin position="135"/>
        <end position="185"/>
    </location>
</feature>
<dbReference type="EMBL" id="JALPRK010000006">
    <property type="protein sequence ID" value="MCK8487338.1"/>
    <property type="molecule type" value="Genomic_DNA"/>
</dbReference>
<reference evidence="7" key="1">
    <citation type="submission" date="2022-04" db="EMBL/GenBank/DDBJ databases">
        <authorList>
            <person name="Seo M.-J."/>
        </authorList>
    </citation>
    <scope>NUCLEOTIDE SEQUENCE</scope>
    <source>
        <strain evidence="7">MBLB2552</strain>
    </source>
</reference>
<feature type="domain" description="RNA polymerase sigma-70 region 2" evidence="5">
    <location>
        <begin position="35"/>
        <end position="104"/>
    </location>
</feature>
<sequence>MLQQRALFPSVKKQDKRDQVEQTTAVTADTGFEVIFETYYTRIFKYIRFRVDCDYTAEDLTSQVFEKGWTRYGTFRADRSPIEVWLIAIARNTVNDYYRKQQRRKWYSLDLFKESPSREQRPEDRTLVREAETEMSRALQMLKPLERHVIALKFGAGLKNVQIAEFTDLSESHVGVMLFRATKKLKLELERKDRDG</sequence>
<evidence type="ECO:0000313" key="7">
    <source>
        <dbReference type="EMBL" id="MCK8487338.1"/>
    </source>
</evidence>
<accession>A0A9X2BPL1</accession>
<keyword evidence="4" id="KW-0804">Transcription</keyword>
<protein>
    <submittedName>
        <fullName evidence="7">Sigma-70 family RNA polymerase sigma factor</fullName>
    </submittedName>
</protein>
<evidence type="ECO:0000259" key="5">
    <source>
        <dbReference type="Pfam" id="PF04542"/>
    </source>
</evidence>
<evidence type="ECO:0000256" key="1">
    <source>
        <dbReference type="ARBA" id="ARBA00010641"/>
    </source>
</evidence>
<dbReference type="InterPro" id="IPR014284">
    <property type="entry name" value="RNA_pol_sigma-70_dom"/>
</dbReference>
<dbReference type="GO" id="GO:0003677">
    <property type="term" value="F:DNA binding"/>
    <property type="evidence" value="ECO:0007669"/>
    <property type="project" value="InterPro"/>
</dbReference>
<dbReference type="PANTHER" id="PTHR43133">
    <property type="entry name" value="RNA POLYMERASE ECF-TYPE SIGMA FACTO"/>
    <property type="match status" value="1"/>
</dbReference>
<keyword evidence="3" id="KW-0731">Sigma factor</keyword>
<dbReference type="InterPro" id="IPR007627">
    <property type="entry name" value="RNA_pol_sigma70_r2"/>
</dbReference>
<comment type="caution">
    <text evidence="7">The sequence shown here is derived from an EMBL/GenBank/DDBJ whole genome shotgun (WGS) entry which is preliminary data.</text>
</comment>
<dbReference type="SUPFAM" id="SSF88946">
    <property type="entry name" value="Sigma2 domain of RNA polymerase sigma factors"/>
    <property type="match status" value="1"/>
</dbReference>
<keyword evidence="2" id="KW-0805">Transcription regulation</keyword>
<dbReference type="Proteomes" id="UP001139534">
    <property type="component" value="Unassembled WGS sequence"/>
</dbReference>
<dbReference type="InterPro" id="IPR013325">
    <property type="entry name" value="RNA_pol_sigma_r2"/>
</dbReference>
<dbReference type="RefSeq" id="WP_248551539.1">
    <property type="nucleotide sequence ID" value="NZ_JALPRK010000006.1"/>
</dbReference>
<dbReference type="InterPro" id="IPR013249">
    <property type="entry name" value="RNA_pol_sigma70_r4_t2"/>
</dbReference>
<dbReference type="GO" id="GO:0016987">
    <property type="term" value="F:sigma factor activity"/>
    <property type="evidence" value="ECO:0007669"/>
    <property type="project" value="UniProtKB-KW"/>
</dbReference>
<dbReference type="Gene3D" id="1.10.1740.10">
    <property type="match status" value="1"/>
</dbReference>
<dbReference type="AlphaFoldDB" id="A0A9X2BPL1"/>
<comment type="similarity">
    <text evidence="1">Belongs to the sigma-70 factor family. ECF subfamily.</text>
</comment>
<dbReference type="InterPro" id="IPR036388">
    <property type="entry name" value="WH-like_DNA-bd_sf"/>
</dbReference>
<dbReference type="Pfam" id="PF04542">
    <property type="entry name" value="Sigma70_r2"/>
    <property type="match status" value="1"/>
</dbReference>
<organism evidence="7 8">
    <name type="scientific">Paenibacillus mellifer</name>
    <dbReference type="NCBI Taxonomy" id="2937794"/>
    <lineage>
        <taxon>Bacteria</taxon>
        <taxon>Bacillati</taxon>
        <taxon>Bacillota</taxon>
        <taxon>Bacilli</taxon>
        <taxon>Bacillales</taxon>
        <taxon>Paenibacillaceae</taxon>
        <taxon>Paenibacillus</taxon>
    </lineage>
</organism>
<keyword evidence="8" id="KW-1185">Reference proteome</keyword>
<name>A0A9X2BPL1_9BACL</name>
<dbReference type="InterPro" id="IPR039425">
    <property type="entry name" value="RNA_pol_sigma-70-like"/>
</dbReference>
<evidence type="ECO:0000259" key="6">
    <source>
        <dbReference type="Pfam" id="PF08281"/>
    </source>
</evidence>
<dbReference type="InterPro" id="IPR013324">
    <property type="entry name" value="RNA_pol_sigma_r3/r4-like"/>
</dbReference>